<comment type="caution">
    <text evidence="6">The sequence shown here is derived from an EMBL/GenBank/DDBJ whole genome shotgun (WGS) entry which is preliminary data.</text>
</comment>
<dbReference type="PANTHER" id="PTHR37296">
    <property type="entry name" value="CONSERVED VIRULENCE FACTOR B"/>
    <property type="match status" value="1"/>
</dbReference>
<dbReference type="InterPro" id="IPR039566">
    <property type="entry name" value="CvfB_S1_st"/>
</dbReference>
<dbReference type="InterPro" id="IPR014464">
    <property type="entry name" value="CvfB_fam"/>
</dbReference>
<dbReference type="Gene3D" id="2.40.50.140">
    <property type="entry name" value="Nucleic acid-binding proteins"/>
    <property type="match status" value="2"/>
</dbReference>
<dbReference type="InterPro" id="IPR036388">
    <property type="entry name" value="WH-like_DNA-bd_sf"/>
</dbReference>
<evidence type="ECO:0000259" key="2">
    <source>
        <dbReference type="Pfam" id="PF13509"/>
    </source>
</evidence>
<reference evidence="6 7" key="1">
    <citation type="journal article" date="2015" name="Genome Announc.">
        <title>Expanding the biotechnology potential of lactobacilli through comparative genomics of 213 strains and associated genera.</title>
        <authorList>
            <person name="Sun Z."/>
            <person name="Harris H.M."/>
            <person name="McCann A."/>
            <person name="Guo C."/>
            <person name="Argimon S."/>
            <person name="Zhang W."/>
            <person name="Yang X."/>
            <person name="Jeffery I.B."/>
            <person name="Cooney J.C."/>
            <person name="Kagawa T.F."/>
            <person name="Liu W."/>
            <person name="Song Y."/>
            <person name="Salvetti E."/>
            <person name="Wrobel A."/>
            <person name="Rasinkangas P."/>
            <person name="Parkhill J."/>
            <person name="Rea M.C."/>
            <person name="O'Sullivan O."/>
            <person name="Ritari J."/>
            <person name="Douillard F.P."/>
            <person name="Paul Ross R."/>
            <person name="Yang R."/>
            <person name="Briner A.E."/>
            <person name="Felis G.E."/>
            <person name="de Vos W.M."/>
            <person name="Barrangou R."/>
            <person name="Klaenhammer T.R."/>
            <person name="Caufield P.W."/>
            <person name="Cui Y."/>
            <person name="Zhang H."/>
            <person name="O'Toole P.W."/>
        </authorList>
    </citation>
    <scope>NUCLEOTIDE SEQUENCE [LARGE SCALE GENOMIC DNA]</scope>
    <source>
        <strain evidence="6 7">DSM 21116</strain>
    </source>
</reference>
<evidence type="ECO:0000313" key="7">
    <source>
        <dbReference type="Proteomes" id="UP000051131"/>
    </source>
</evidence>
<dbReference type="Pfam" id="PF17783">
    <property type="entry name" value="WHD_CvfB"/>
    <property type="match status" value="1"/>
</dbReference>
<feature type="domain" description="Conserved virulence factor B second S1" evidence="4">
    <location>
        <begin position="79"/>
        <end position="140"/>
    </location>
</feature>
<dbReference type="InterPro" id="IPR048587">
    <property type="entry name" value="CvfB_S1_3rd"/>
</dbReference>
<dbReference type="PANTHER" id="PTHR37296:SF1">
    <property type="entry name" value="CONSERVED VIRULENCE FACTOR B"/>
    <property type="match status" value="1"/>
</dbReference>
<protein>
    <recommendedName>
        <fullName evidence="8">RNA-binding protein</fullName>
    </recommendedName>
</protein>
<accession>A0A0R2CH09</accession>
<name>A0A0R2CH09_9LACO</name>
<dbReference type="AlphaFoldDB" id="A0A0R2CH09"/>
<dbReference type="InterPro" id="IPR012340">
    <property type="entry name" value="NA-bd_OB-fold"/>
</dbReference>
<feature type="domain" description="Conserved virulence factor B first S1" evidence="2">
    <location>
        <begin position="11"/>
        <end position="69"/>
    </location>
</feature>
<dbReference type="InterPro" id="IPR048588">
    <property type="entry name" value="CvfB_S1_2nd"/>
</dbReference>
<evidence type="ECO:0000259" key="5">
    <source>
        <dbReference type="Pfam" id="PF21543"/>
    </source>
</evidence>
<dbReference type="PATRIC" id="fig|1423729.3.peg.1014"/>
<proteinExistence type="inferred from homology"/>
<dbReference type="Pfam" id="PF21543">
    <property type="entry name" value="CvfB_2nd"/>
    <property type="match status" value="1"/>
</dbReference>
<evidence type="ECO:0000259" key="4">
    <source>
        <dbReference type="Pfam" id="PF21191"/>
    </source>
</evidence>
<comment type="similarity">
    <text evidence="1">Belongs to the CvfB family.</text>
</comment>
<dbReference type="Pfam" id="PF21191">
    <property type="entry name" value="CvfB_1st"/>
    <property type="match status" value="1"/>
</dbReference>
<dbReference type="PIRSF" id="PIRSF012524">
    <property type="entry name" value="YitL_S1"/>
    <property type="match status" value="1"/>
</dbReference>
<evidence type="ECO:0000259" key="3">
    <source>
        <dbReference type="Pfam" id="PF17783"/>
    </source>
</evidence>
<sequence length="293" mass="33128">MEEIMNKNEMIGQIIEVRVTDANDEFYFLQNEGTTYRLAKEEITTQLDKENVISGFAYENENHELQITTNLPKSQFNRYAFGKVVASRRDLGVFVDIGLPNKDVVVSLDELPELTDLWPKNGDSLMIALKVDGKGRLWGTIATEEIFKGISVKANESMKNKDVEAIAYRLKMAGTHVITSDFELGFIHPSERDREPRLGEHLKARVIGIRPDGTLNLSLRRRAYEAISDDAQMILAALQHSDGILNYTDKSTPEDIKKYFGISKGQFKRAVGHLMKAGLVRQVDGKMYINDTK</sequence>
<gene>
    <name evidence="6" type="ORF">FC80_GL001001</name>
</gene>
<dbReference type="STRING" id="1423729.FC80_GL001001"/>
<evidence type="ECO:0000313" key="6">
    <source>
        <dbReference type="EMBL" id="KRM91005.1"/>
    </source>
</evidence>
<keyword evidence="7" id="KW-1185">Reference proteome</keyword>
<evidence type="ECO:0008006" key="8">
    <source>
        <dbReference type="Google" id="ProtNLM"/>
    </source>
</evidence>
<dbReference type="EMBL" id="AYZE01000014">
    <property type="protein sequence ID" value="KRM91005.1"/>
    <property type="molecule type" value="Genomic_DNA"/>
</dbReference>
<organism evidence="6 7">
    <name type="scientific">Liquorilactobacillus cacaonum DSM 21116</name>
    <dbReference type="NCBI Taxonomy" id="1423729"/>
    <lineage>
        <taxon>Bacteria</taxon>
        <taxon>Bacillati</taxon>
        <taxon>Bacillota</taxon>
        <taxon>Bacilli</taxon>
        <taxon>Lactobacillales</taxon>
        <taxon>Lactobacillaceae</taxon>
        <taxon>Liquorilactobacillus</taxon>
    </lineage>
</organism>
<feature type="domain" description="Conserved virulence factor B third S1" evidence="5">
    <location>
        <begin position="147"/>
        <end position="220"/>
    </location>
</feature>
<feature type="domain" description="Conserved virulence factor B-like winged helix" evidence="3">
    <location>
        <begin position="232"/>
        <end position="288"/>
    </location>
</feature>
<dbReference type="InterPro" id="IPR040764">
    <property type="entry name" value="CvfB_WH"/>
</dbReference>
<dbReference type="Pfam" id="PF13509">
    <property type="entry name" value="S1_2"/>
    <property type="match status" value="1"/>
</dbReference>
<dbReference type="Gene3D" id="1.10.10.10">
    <property type="entry name" value="Winged helix-like DNA-binding domain superfamily/Winged helix DNA-binding domain"/>
    <property type="match status" value="1"/>
</dbReference>
<dbReference type="Gene3D" id="2.40.50.330">
    <property type="match status" value="1"/>
</dbReference>
<dbReference type="Proteomes" id="UP000051131">
    <property type="component" value="Unassembled WGS sequence"/>
</dbReference>
<evidence type="ECO:0000256" key="1">
    <source>
        <dbReference type="PIRNR" id="PIRNR012524"/>
    </source>
</evidence>